<dbReference type="InParanoid" id="E3L8M8"/>
<reference evidence="3" key="2">
    <citation type="journal article" date="2011" name="Proc. Natl. Acad. Sci. U.S.A.">
        <title>Obligate biotrophy features unraveled by the genomic analysis of rust fungi.</title>
        <authorList>
            <person name="Duplessis S."/>
            <person name="Cuomo C.A."/>
            <person name="Lin Y.-C."/>
            <person name="Aerts A."/>
            <person name="Tisserant E."/>
            <person name="Veneault-Fourrey C."/>
            <person name="Joly D.L."/>
            <person name="Hacquard S."/>
            <person name="Amselem J."/>
            <person name="Cantarel B.L."/>
            <person name="Chiu R."/>
            <person name="Coutinho P.M."/>
            <person name="Feau N."/>
            <person name="Field M."/>
            <person name="Frey P."/>
            <person name="Gelhaye E."/>
            <person name="Goldberg J."/>
            <person name="Grabherr M.G."/>
            <person name="Kodira C.D."/>
            <person name="Kohler A."/>
            <person name="Kuees U."/>
            <person name="Lindquist E.A."/>
            <person name="Lucas S.M."/>
            <person name="Mago R."/>
            <person name="Mauceli E."/>
            <person name="Morin E."/>
            <person name="Murat C."/>
            <person name="Pangilinan J.L."/>
            <person name="Park R."/>
            <person name="Pearson M."/>
            <person name="Quesneville H."/>
            <person name="Rouhier N."/>
            <person name="Sakthikumar S."/>
            <person name="Salamov A.A."/>
            <person name="Schmutz J."/>
            <person name="Selles B."/>
            <person name="Shapiro H."/>
            <person name="Tanguay P."/>
            <person name="Tuskan G.A."/>
            <person name="Henrissat B."/>
            <person name="Van de Peer Y."/>
            <person name="Rouze P."/>
            <person name="Ellis J.G."/>
            <person name="Dodds P.N."/>
            <person name="Schein J.E."/>
            <person name="Zhong S."/>
            <person name="Hamelin R.C."/>
            <person name="Grigoriev I.V."/>
            <person name="Szabo L.J."/>
            <person name="Martin F."/>
        </authorList>
    </citation>
    <scope>NUCLEOTIDE SEQUENCE [LARGE SCALE GENOMIC DNA]</scope>
    <source>
        <strain evidence="3">CRL 75-36-700-3 / race SCCL</strain>
    </source>
</reference>
<dbReference type="HOGENOM" id="CLU_126146_0_0_1"/>
<keyword evidence="1" id="KW-0732">Signal</keyword>
<evidence type="ECO:0000256" key="1">
    <source>
        <dbReference type="SAM" id="SignalP"/>
    </source>
</evidence>
<dbReference type="RefSeq" id="XP_003337333.1">
    <property type="nucleotide sequence ID" value="XM_003337285.1"/>
</dbReference>
<evidence type="ECO:0000313" key="2">
    <source>
        <dbReference type="EMBL" id="EFP92914.1"/>
    </source>
</evidence>
<evidence type="ECO:0000313" key="3">
    <source>
        <dbReference type="Proteomes" id="UP000008783"/>
    </source>
</evidence>
<keyword evidence="3" id="KW-1185">Reference proteome</keyword>
<dbReference type="EMBL" id="DS178376">
    <property type="protein sequence ID" value="EFP92914.1"/>
    <property type="molecule type" value="Genomic_DNA"/>
</dbReference>
<dbReference type="VEuPathDB" id="FungiDB:PGTG_19032"/>
<dbReference type="Proteomes" id="UP000008783">
    <property type="component" value="Unassembled WGS sequence"/>
</dbReference>
<dbReference type="AlphaFoldDB" id="E3L8M8"/>
<dbReference type="GeneID" id="10542723"/>
<dbReference type="KEGG" id="pgr:PGTG_19032"/>
<name>E3L8M8_PUCGT</name>
<organism evidence="2 3">
    <name type="scientific">Puccinia graminis f. sp. tritici (strain CRL 75-36-700-3 / race SCCL)</name>
    <name type="common">Black stem rust fungus</name>
    <dbReference type="NCBI Taxonomy" id="418459"/>
    <lineage>
        <taxon>Eukaryota</taxon>
        <taxon>Fungi</taxon>
        <taxon>Dikarya</taxon>
        <taxon>Basidiomycota</taxon>
        <taxon>Pucciniomycotina</taxon>
        <taxon>Pucciniomycetes</taxon>
        <taxon>Pucciniales</taxon>
        <taxon>Pucciniaceae</taxon>
        <taxon>Puccinia</taxon>
    </lineage>
</organism>
<proteinExistence type="predicted"/>
<accession>E3L8M8</accession>
<dbReference type="OrthoDB" id="10442106at2759"/>
<feature type="chain" id="PRO_5003172523" evidence="1">
    <location>
        <begin position="21"/>
        <end position="184"/>
    </location>
</feature>
<protein>
    <submittedName>
        <fullName evidence="2">Uncharacterized protein</fullName>
    </submittedName>
</protein>
<feature type="signal peptide" evidence="1">
    <location>
        <begin position="1"/>
        <end position="20"/>
    </location>
</feature>
<gene>
    <name evidence="2" type="ORF">PGTG_19032</name>
</gene>
<sequence length="184" mass="21716">MIAPLNILFIFFALINVGGSKPALESLKKCKPDKAVGNGLLQSYFDLPESQNSRKFDYSKPNDNAARIDWSRSSNFVEISELRQGWLEIRAAIQDFECWCNPEHYELFYKLKDLLHFLKRMVQVRLYDIPKQEQIELHGDLLLDVRKKVSKEFPEYWDSLETKLVTFQIDDHFKDYFESEIEAQ</sequence>
<reference key="1">
    <citation type="submission" date="2007-01" db="EMBL/GenBank/DDBJ databases">
        <title>The Genome Sequence of Puccinia graminis f. sp. tritici Strain CRL 75-36-700-3.</title>
        <authorList>
            <consortium name="The Broad Institute Genome Sequencing Platform"/>
            <person name="Birren B."/>
            <person name="Lander E."/>
            <person name="Galagan J."/>
            <person name="Nusbaum C."/>
            <person name="Devon K."/>
            <person name="Cuomo C."/>
            <person name="Jaffe D."/>
            <person name="Butler J."/>
            <person name="Alvarez P."/>
            <person name="Gnerre S."/>
            <person name="Grabherr M."/>
            <person name="Mauceli E."/>
            <person name="Brockman W."/>
            <person name="Young S."/>
            <person name="LaButti K."/>
            <person name="Sykes S."/>
            <person name="DeCaprio D."/>
            <person name="Crawford M."/>
            <person name="Koehrsen M."/>
            <person name="Engels R."/>
            <person name="Montgomery P."/>
            <person name="Pearson M."/>
            <person name="Howarth C."/>
            <person name="Larson L."/>
            <person name="White J."/>
            <person name="Zeng Q."/>
            <person name="Kodira C."/>
            <person name="Yandava C."/>
            <person name="Alvarado L."/>
            <person name="O'Leary S."/>
            <person name="Szabo L."/>
            <person name="Dean R."/>
            <person name="Schein J."/>
        </authorList>
    </citation>
    <scope>NUCLEOTIDE SEQUENCE</scope>
    <source>
        <strain>CRL 75-36-700-3</strain>
    </source>
</reference>